<dbReference type="PROSITE" id="PS01124">
    <property type="entry name" value="HTH_ARAC_FAMILY_2"/>
    <property type="match status" value="1"/>
</dbReference>
<dbReference type="EMBL" id="RJVO01000004">
    <property type="protein sequence ID" value="ROH89716.1"/>
    <property type="molecule type" value="Genomic_DNA"/>
</dbReference>
<evidence type="ECO:0000313" key="6">
    <source>
        <dbReference type="Proteomes" id="UP000282106"/>
    </source>
</evidence>
<dbReference type="Pfam" id="PF12625">
    <property type="entry name" value="Arabinose_bd"/>
    <property type="match status" value="1"/>
</dbReference>
<dbReference type="InterPro" id="IPR032687">
    <property type="entry name" value="AraC-type_N"/>
</dbReference>
<dbReference type="PANTHER" id="PTHR47894">
    <property type="entry name" value="HTH-TYPE TRANSCRIPTIONAL REGULATOR GADX"/>
    <property type="match status" value="1"/>
</dbReference>
<dbReference type="Pfam" id="PF12833">
    <property type="entry name" value="HTH_18"/>
    <property type="match status" value="1"/>
</dbReference>
<name>A0A3N0VAB6_9GAMM</name>
<dbReference type="SMART" id="SM00342">
    <property type="entry name" value="HTH_ARAC"/>
    <property type="match status" value="1"/>
</dbReference>
<dbReference type="InParanoid" id="A0A3N0VAB6"/>
<dbReference type="InterPro" id="IPR020449">
    <property type="entry name" value="Tscrpt_reg_AraC-type_HTH"/>
</dbReference>
<gene>
    <name evidence="5" type="ORF">ED208_10290</name>
</gene>
<evidence type="ECO:0000313" key="5">
    <source>
        <dbReference type="EMBL" id="ROH89716.1"/>
    </source>
</evidence>
<evidence type="ECO:0000259" key="4">
    <source>
        <dbReference type="PROSITE" id="PS01124"/>
    </source>
</evidence>
<dbReference type="GO" id="GO:0003700">
    <property type="term" value="F:DNA-binding transcription factor activity"/>
    <property type="evidence" value="ECO:0007669"/>
    <property type="project" value="InterPro"/>
</dbReference>
<evidence type="ECO:0000256" key="2">
    <source>
        <dbReference type="ARBA" id="ARBA00023125"/>
    </source>
</evidence>
<dbReference type="PRINTS" id="PR00032">
    <property type="entry name" value="HTHARAC"/>
</dbReference>
<sequence>MTEVRRNMVSAQLLARFATERGLSQAACLEGTGISVEALADPQTEIGAEQELRLARNLLRGLGPQPGLGLEAGLRYHLATYGIWGFALLSCKNFRAVAEVVERYLDLSYAFIRFRTRIEPGLLQILLDDSALPEDLRPFFLERDFAAWSNAMRELQPQGLPVQAVELRLPRPMDVARYVALCGVEPRFDAEYNRIHLDPALLDAPLPQGNALIAQLCLEQCRQLLEKRRRRDGIAGQVRERLFQRAGQMPSLDSIAAELQLAPRSLRRHLEQEGTSFRALADEVLETLAEELLIVAHMKLEEVAQRLGYAEPASFIHAFKRWKGVSPNAYREQRRQAAPGR</sequence>
<comment type="caution">
    <text evidence="5">The sequence shown here is derived from an EMBL/GenBank/DDBJ whole genome shotgun (WGS) entry which is preliminary data.</text>
</comment>
<keyword evidence="3" id="KW-0804">Transcription</keyword>
<keyword evidence="6" id="KW-1185">Reference proteome</keyword>
<organism evidence="5 6">
    <name type="scientific">Stagnimonas aquatica</name>
    <dbReference type="NCBI Taxonomy" id="2689987"/>
    <lineage>
        <taxon>Bacteria</taxon>
        <taxon>Pseudomonadati</taxon>
        <taxon>Pseudomonadota</taxon>
        <taxon>Gammaproteobacteria</taxon>
        <taxon>Nevskiales</taxon>
        <taxon>Nevskiaceae</taxon>
        <taxon>Stagnimonas</taxon>
    </lineage>
</organism>
<keyword evidence="2" id="KW-0238">DNA-binding</keyword>
<proteinExistence type="predicted"/>
<dbReference type="Proteomes" id="UP000282106">
    <property type="component" value="Unassembled WGS sequence"/>
</dbReference>
<dbReference type="InterPro" id="IPR018060">
    <property type="entry name" value="HTH_AraC"/>
</dbReference>
<dbReference type="Gene3D" id="1.10.10.60">
    <property type="entry name" value="Homeodomain-like"/>
    <property type="match status" value="1"/>
</dbReference>
<dbReference type="SUPFAM" id="SSF46689">
    <property type="entry name" value="Homeodomain-like"/>
    <property type="match status" value="1"/>
</dbReference>
<dbReference type="InterPro" id="IPR009057">
    <property type="entry name" value="Homeodomain-like_sf"/>
</dbReference>
<accession>A0A3N0VAB6</accession>
<feature type="domain" description="HTH araC/xylS-type" evidence="4">
    <location>
        <begin position="232"/>
        <end position="333"/>
    </location>
</feature>
<dbReference type="GO" id="GO:0005829">
    <property type="term" value="C:cytosol"/>
    <property type="evidence" value="ECO:0007669"/>
    <property type="project" value="TreeGrafter"/>
</dbReference>
<evidence type="ECO:0000256" key="3">
    <source>
        <dbReference type="ARBA" id="ARBA00023163"/>
    </source>
</evidence>
<dbReference type="PANTHER" id="PTHR47894:SF1">
    <property type="entry name" value="HTH-TYPE TRANSCRIPTIONAL REGULATOR VQSM"/>
    <property type="match status" value="1"/>
</dbReference>
<dbReference type="AlphaFoldDB" id="A0A3N0VAB6"/>
<evidence type="ECO:0000256" key="1">
    <source>
        <dbReference type="ARBA" id="ARBA00023015"/>
    </source>
</evidence>
<protein>
    <submittedName>
        <fullName evidence="5">AraC family transcriptional regulator</fullName>
    </submittedName>
</protein>
<keyword evidence="1" id="KW-0805">Transcription regulation</keyword>
<dbReference type="GO" id="GO:0000976">
    <property type="term" value="F:transcription cis-regulatory region binding"/>
    <property type="evidence" value="ECO:0007669"/>
    <property type="project" value="TreeGrafter"/>
</dbReference>
<reference evidence="5 6" key="1">
    <citation type="submission" date="2018-10" db="EMBL/GenBank/DDBJ databases">
        <authorList>
            <person name="Chen W.-M."/>
        </authorList>
    </citation>
    <scope>NUCLEOTIDE SEQUENCE [LARGE SCALE GENOMIC DNA]</scope>
    <source>
        <strain evidence="5 6">THS-13</strain>
    </source>
</reference>